<dbReference type="RefSeq" id="XP_055867016.1">
    <property type="nucleotide sequence ID" value="XM_056011041.1"/>
</dbReference>
<protein>
    <submittedName>
        <fullName evidence="3">Uncharacterized protein LOC106077874 isoform X1</fullName>
    </submittedName>
</protein>
<sequence length="364" mass="40809">MSDMVRTQDHQVTLGSAAILLVCGDIDQSDGEDSSANVLMTNNLGETKDVKMCLKVINSSLFLTLITLYHLFSVTLSIELTLVYELDHNLTDAYSGKWQTNTRIEASCNPKDGCKKYDNSNTNLNFRMNETTYVVEFTKLSDAITGNYSMNPDAMSRPIRMINYEIIVTAIGEDKQNLSVNCSFAGYYQHSSCFLTKKEDTRGSSIKFTYEIFIKRFKINHSSVEEYKNNAWSCQVSMIVSDTTESMHASVRDERDTSVTCSSEAKYIKGDKRGTSADVTSPLLCNRPADFEAQHQNLDLSSSKGIGIVILIIAAILIITIPASIFIDRKYIRNCKKQKVQEDEKVDEEIPLDTSFNKNVINGT</sequence>
<organism evidence="2 3">
    <name type="scientific">Biomphalaria glabrata</name>
    <name type="common">Bloodfluke planorb</name>
    <name type="synonym">Freshwater snail</name>
    <dbReference type="NCBI Taxonomy" id="6526"/>
    <lineage>
        <taxon>Eukaryota</taxon>
        <taxon>Metazoa</taxon>
        <taxon>Spiralia</taxon>
        <taxon>Lophotrochozoa</taxon>
        <taxon>Mollusca</taxon>
        <taxon>Gastropoda</taxon>
        <taxon>Heterobranchia</taxon>
        <taxon>Euthyneura</taxon>
        <taxon>Panpulmonata</taxon>
        <taxon>Hygrophila</taxon>
        <taxon>Lymnaeoidea</taxon>
        <taxon>Planorbidae</taxon>
        <taxon>Biomphalaria</taxon>
    </lineage>
</organism>
<evidence type="ECO:0000313" key="2">
    <source>
        <dbReference type="Proteomes" id="UP001165740"/>
    </source>
</evidence>
<keyword evidence="1" id="KW-0812">Transmembrane</keyword>
<dbReference type="Proteomes" id="UP001165740">
    <property type="component" value="Chromosome 14"/>
</dbReference>
<feature type="transmembrane region" description="Helical" evidence="1">
    <location>
        <begin position="61"/>
        <end position="84"/>
    </location>
</feature>
<keyword evidence="1" id="KW-1133">Transmembrane helix</keyword>
<accession>A0A9W2YW83</accession>
<evidence type="ECO:0000313" key="3">
    <source>
        <dbReference type="RefSeq" id="XP_055867016.1"/>
    </source>
</evidence>
<feature type="transmembrane region" description="Helical" evidence="1">
    <location>
        <begin position="305"/>
        <end position="327"/>
    </location>
</feature>
<name>A0A9W2YW83_BIOGL</name>
<reference evidence="3" key="1">
    <citation type="submission" date="2025-08" db="UniProtKB">
        <authorList>
            <consortium name="RefSeq"/>
        </authorList>
    </citation>
    <scope>IDENTIFICATION</scope>
</reference>
<keyword evidence="1" id="KW-0472">Membrane</keyword>
<dbReference type="AlphaFoldDB" id="A0A9W2YW83"/>
<evidence type="ECO:0000256" key="1">
    <source>
        <dbReference type="SAM" id="Phobius"/>
    </source>
</evidence>
<proteinExistence type="predicted"/>
<gene>
    <name evidence="3" type="primary">LOC106077874</name>
</gene>
<keyword evidence="2" id="KW-1185">Reference proteome</keyword>
<dbReference type="GeneID" id="106077874"/>